<sequence>MTILYRYFGISIFWFRYLSIHRKKFKYRYRQARFFPRVGPCQAKRSKSYINDNNIPYPGWVSNPRHLDYKVDAVTTELPGDTLCYSRVLSIVCHSEIPGRIFQTVIF</sequence>
<accession>A0A8D9F0V5</accession>
<name>A0A8D9F0V5_9HEMI</name>
<dbReference type="EMBL" id="HBUF01591689">
    <property type="protein sequence ID" value="CAG6773593.1"/>
    <property type="molecule type" value="Transcribed_RNA"/>
</dbReference>
<dbReference type="AlphaFoldDB" id="A0A8D9F0V5"/>
<organism evidence="1">
    <name type="scientific">Cacopsylla melanoneura</name>
    <dbReference type="NCBI Taxonomy" id="428564"/>
    <lineage>
        <taxon>Eukaryota</taxon>
        <taxon>Metazoa</taxon>
        <taxon>Ecdysozoa</taxon>
        <taxon>Arthropoda</taxon>
        <taxon>Hexapoda</taxon>
        <taxon>Insecta</taxon>
        <taxon>Pterygota</taxon>
        <taxon>Neoptera</taxon>
        <taxon>Paraneoptera</taxon>
        <taxon>Hemiptera</taxon>
        <taxon>Sternorrhyncha</taxon>
        <taxon>Psylloidea</taxon>
        <taxon>Psyllidae</taxon>
        <taxon>Psyllinae</taxon>
        <taxon>Cacopsylla</taxon>
    </lineage>
</organism>
<evidence type="ECO:0000313" key="1">
    <source>
        <dbReference type="EMBL" id="CAG6773593.1"/>
    </source>
</evidence>
<reference evidence="1" key="1">
    <citation type="submission" date="2021-05" db="EMBL/GenBank/DDBJ databases">
        <authorList>
            <person name="Alioto T."/>
            <person name="Alioto T."/>
            <person name="Gomez Garrido J."/>
        </authorList>
    </citation>
    <scope>NUCLEOTIDE SEQUENCE</scope>
</reference>
<protein>
    <submittedName>
        <fullName evidence="1">Uncharacterized protein</fullName>
    </submittedName>
</protein>
<proteinExistence type="predicted"/>
<dbReference type="EMBL" id="HBUF01591690">
    <property type="protein sequence ID" value="CAG6773594.1"/>
    <property type="molecule type" value="Transcribed_RNA"/>
</dbReference>
<dbReference type="EMBL" id="HBUF01591688">
    <property type="protein sequence ID" value="CAG6773592.1"/>
    <property type="molecule type" value="Transcribed_RNA"/>
</dbReference>